<dbReference type="Gene3D" id="3.40.50.300">
    <property type="entry name" value="P-loop containing nucleotide triphosphate hydrolases"/>
    <property type="match status" value="1"/>
</dbReference>
<protein>
    <submittedName>
        <fullName evidence="2">AAA family ATPase</fullName>
    </submittedName>
</protein>
<dbReference type="PANTHER" id="PTHR10803">
    <property type="entry name" value="ARSENICAL PUMP-DRIVING ATPASE ARSENITE-TRANSLOCATING ATPASE"/>
    <property type="match status" value="1"/>
</dbReference>
<proteinExistence type="predicted"/>
<organism evidence="2 3">
    <name type="scientific">Ornithinimicrobium cryptoxanthini</name>
    <dbReference type="NCBI Taxonomy" id="2934161"/>
    <lineage>
        <taxon>Bacteria</taxon>
        <taxon>Bacillati</taxon>
        <taxon>Actinomycetota</taxon>
        <taxon>Actinomycetes</taxon>
        <taxon>Micrococcales</taxon>
        <taxon>Ornithinimicrobiaceae</taxon>
        <taxon>Ornithinimicrobium</taxon>
    </lineage>
</organism>
<feature type="domain" description="ArsA/GET3 Anion-transporting ATPase-like" evidence="1">
    <location>
        <begin position="17"/>
        <end position="290"/>
    </location>
</feature>
<dbReference type="Proteomes" id="UP001056535">
    <property type="component" value="Chromosome"/>
</dbReference>
<name>A0ABY4YJ63_9MICO</name>
<dbReference type="InterPro" id="IPR016300">
    <property type="entry name" value="ATPase_ArsA/GET3"/>
</dbReference>
<dbReference type="PANTHER" id="PTHR10803:SF26">
    <property type="entry name" value="ANION TRANSPORTER ATPASE-RELATED"/>
    <property type="match status" value="1"/>
</dbReference>
<keyword evidence="3" id="KW-1185">Reference proteome</keyword>
<dbReference type="SUPFAM" id="SSF52540">
    <property type="entry name" value="P-loop containing nucleoside triphosphate hydrolases"/>
    <property type="match status" value="1"/>
</dbReference>
<dbReference type="InterPro" id="IPR027417">
    <property type="entry name" value="P-loop_NTPase"/>
</dbReference>
<sequence>MTDLDLGALLDDRSTGVIVCTGAGGVGKTTTAAALALHAAERGRRVVVLTIDPARRLAQALGLTELDNTPRPVVGVDTAAGGSLDAMMLDMKRTFDEVVLTHADPETAQQILDNSIYQAVSSSFAGTQEYMAMERLGQLRTEAVAEGSWDLIVVDTPPSRSALDFLDAPQRLGSFLDGRFIRLLTAPARAGGKLGMRAVGVGMSIAGATLGKLLGQQFLLDLSTFVAAMDTVFGGFRARADETYRLLQDPGTRFVVVAAPERDALREAGFFVHRLERDRMPLAGLVLNRVAVSRARISADRARDAAEALEESGDRHTAAVLRVHADQAETAARHRRLIRDVAAANPRLATVQVPLAGADIADLPALRAVAEALTTP</sequence>
<evidence type="ECO:0000313" key="3">
    <source>
        <dbReference type="Proteomes" id="UP001056535"/>
    </source>
</evidence>
<gene>
    <name evidence="2" type="ORF">NF557_01675</name>
</gene>
<reference evidence="2" key="1">
    <citation type="submission" date="2022-06" db="EMBL/GenBank/DDBJ databases">
        <title>Ornithinimicrobium JY.X270.</title>
        <authorList>
            <person name="Huang Y."/>
        </authorList>
    </citation>
    <scope>NUCLEOTIDE SEQUENCE</scope>
    <source>
        <strain evidence="2">JY.X270</strain>
    </source>
</reference>
<accession>A0ABY4YJ63</accession>
<dbReference type="RefSeq" id="WP_252621371.1">
    <property type="nucleotide sequence ID" value="NZ_CP099490.1"/>
</dbReference>
<dbReference type="Pfam" id="PF02374">
    <property type="entry name" value="ArsA_ATPase"/>
    <property type="match status" value="1"/>
</dbReference>
<dbReference type="InterPro" id="IPR025723">
    <property type="entry name" value="ArsA/GET3_ATPase-like"/>
</dbReference>
<evidence type="ECO:0000259" key="1">
    <source>
        <dbReference type="Pfam" id="PF02374"/>
    </source>
</evidence>
<dbReference type="EMBL" id="CP099490">
    <property type="protein sequence ID" value="USQ76667.1"/>
    <property type="molecule type" value="Genomic_DNA"/>
</dbReference>
<evidence type="ECO:0000313" key="2">
    <source>
        <dbReference type="EMBL" id="USQ76667.1"/>
    </source>
</evidence>